<dbReference type="Gene3D" id="3.40.50.1820">
    <property type="entry name" value="alpha/beta hydrolase"/>
    <property type="match status" value="1"/>
</dbReference>
<gene>
    <name evidence="3" type="ORF">F9K24_11735</name>
</gene>
<feature type="domain" description="AB hydrolase-1" evidence="2">
    <location>
        <begin position="14"/>
        <end position="241"/>
    </location>
</feature>
<comment type="caution">
    <text evidence="3">The sequence shown here is derived from an EMBL/GenBank/DDBJ whole genome shotgun (WGS) entry which is preliminary data.</text>
</comment>
<name>A0A833H108_9LEPT</name>
<dbReference type="Proteomes" id="UP000460298">
    <property type="component" value="Unassembled WGS sequence"/>
</dbReference>
<reference evidence="3 4" key="1">
    <citation type="submission" date="2019-10" db="EMBL/GenBank/DDBJ databases">
        <title>Extracellular Electron Transfer in a Candidatus Methanoperedens spp. Enrichment Culture.</title>
        <authorList>
            <person name="Berger S."/>
            <person name="Rangel Shaw D."/>
            <person name="Berben T."/>
            <person name="In 'T Zandt M."/>
            <person name="Frank J."/>
            <person name="Reimann J."/>
            <person name="Jetten M.S.M."/>
            <person name="Welte C.U."/>
        </authorList>
    </citation>
    <scope>NUCLEOTIDE SEQUENCE [LARGE SCALE GENOMIC DNA]</scope>
    <source>
        <strain evidence="3">SB12</strain>
    </source>
</reference>
<proteinExistence type="predicted"/>
<dbReference type="GO" id="GO:0016787">
    <property type="term" value="F:hydrolase activity"/>
    <property type="evidence" value="ECO:0007669"/>
    <property type="project" value="UniProtKB-KW"/>
</dbReference>
<dbReference type="PANTHER" id="PTHR46118:SF4">
    <property type="entry name" value="PROTEIN ABHD11"/>
    <property type="match status" value="1"/>
</dbReference>
<dbReference type="SUPFAM" id="SSF53474">
    <property type="entry name" value="alpha/beta-Hydrolases"/>
    <property type="match status" value="1"/>
</dbReference>
<dbReference type="Pfam" id="PF00561">
    <property type="entry name" value="Abhydrolase_1"/>
    <property type="match status" value="1"/>
</dbReference>
<evidence type="ECO:0000313" key="3">
    <source>
        <dbReference type="EMBL" id="KAB2931949.1"/>
    </source>
</evidence>
<evidence type="ECO:0000313" key="4">
    <source>
        <dbReference type="Proteomes" id="UP000460298"/>
    </source>
</evidence>
<protein>
    <submittedName>
        <fullName evidence="3">Alpha/beta fold hydrolase</fullName>
    </submittedName>
</protein>
<dbReference type="InterPro" id="IPR000073">
    <property type="entry name" value="AB_hydrolase_1"/>
</dbReference>
<organism evidence="3 4">
    <name type="scientific">Leptonema illini</name>
    <dbReference type="NCBI Taxonomy" id="183"/>
    <lineage>
        <taxon>Bacteria</taxon>
        <taxon>Pseudomonadati</taxon>
        <taxon>Spirochaetota</taxon>
        <taxon>Spirochaetia</taxon>
        <taxon>Leptospirales</taxon>
        <taxon>Leptospiraceae</taxon>
        <taxon>Leptonema</taxon>
    </lineage>
</organism>
<dbReference type="InterPro" id="IPR029058">
    <property type="entry name" value="AB_hydrolase_fold"/>
</dbReference>
<keyword evidence="1 3" id="KW-0378">Hydrolase</keyword>
<accession>A0A833H108</accession>
<sequence>MQLAFRRFEGPGAPLIILHGLFGSSKNWATHAKELSAFYDVYTVDHRNHGDSPWSDEHTMKAMVADIVAFQNEQIKQPALYLGHSMGGLVAMGAALLHPDLVKALIVADIAPRAYEPHHQREFAALRIDVSQMATRQDVDRAMAAVHPEASVRQFLQMNLEREGAGFRWKVNVDALEKAEYLAEFDTVFTALDQTYGGPTLFLGGRSSTYIREQDHARIKELFPHAEIRVIDGDHWLHYSNYAGFMREVSGFLNGIE</sequence>
<dbReference type="AlphaFoldDB" id="A0A833H108"/>
<evidence type="ECO:0000256" key="1">
    <source>
        <dbReference type="ARBA" id="ARBA00022801"/>
    </source>
</evidence>
<dbReference type="EMBL" id="WBUI01000011">
    <property type="protein sequence ID" value="KAB2931949.1"/>
    <property type="molecule type" value="Genomic_DNA"/>
</dbReference>
<dbReference type="PANTHER" id="PTHR46118">
    <property type="entry name" value="PROTEIN ABHD11"/>
    <property type="match status" value="1"/>
</dbReference>
<evidence type="ECO:0000259" key="2">
    <source>
        <dbReference type="Pfam" id="PF00561"/>
    </source>
</evidence>